<evidence type="ECO:0000256" key="1">
    <source>
        <dbReference type="ARBA" id="ARBA00023015"/>
    </source>
</evidence>
<dbReference type="EMBL" id="FO203431">
    <property type="protein sequence ID" value="CCH88233.1"/>
    <property type="molecule type" value="Genomic_DNA"/>
</dbReference>
<dbReference type="InterPro" id="IPR059106">
    <property type="entry name" value="WHD_MalT"/>
</dbReference>
<evidence type="ECO:0000313" key="6">
    <source>
        <dbReference type="Proteomes" id="UP000006461"/>
    </source>
</evidence>
<feature type="domain" description="HTH luxR-type" evidence="4">
    <location>
        <begin position="813"/>
        <end position="878"/>
    </location>
</feature>
<dbReference type="eggNOG" id="COG2909">
    <property type="taxonomic scope" value="Bacteria"/>
</dbReference>
<dbReference type="KEGG" id="mmar:MODMU_2804"/>
<dbReference type="PROSITE" id="PS50043">
    <property type="entry name" value="HTH_LUXR_2"/>
    <property type="match status" value="1"/>
</dbReference>
<dbReference type="Pfam" id="PF00196">
    <property type="entry name" value="GerE"/>
    <property type="match status" value="1"/>
</dbReference>
<dbReference type="Proteomes" id="UP000006461">
    <property type="component" value="Chromosome"/>
</dbReference>
<evidence type="ECO:0000256" key="3">
    <source>
        <dbReference type="ARBA" id="ARBA00023163"/>
    </source>
</evidence>
<dbReference type="InterPro" id="IPR027417">
    <property type="entry name" value="P-loop_NTPase"/>
</dbReference>
<protein>
    <submittedName>
        <fullName evidence="5">ATP-dependent transcriptional regulator, MalT-like, LuxR family</fullName>
    </submittedName>
</protein>
<dbReference type="AlphaFoldDB" id="I4EXX0"/>
<dbReference type="InterPro" id="IPR036388">
    <property type="entry name" value="WH-like_DNA-bd_sf"/>
</dbReference>
<dbReference type="OMA" id="SDWVSNA"/>
<keyword evidence="3" id="KW-0804">Transcription</keyword>
<gene>
    <name evidence="5" type="ordered locus">MODMU_2804</name>
</gene>
<dbReference type="GO" id="GO:0016887">
    <property type="term" value="F:ATP hydrolysis activity"/>
    <property type="evidence" value="ECO:0007669"/>
    <property type="project" value="InterPro"/>
</dbReference>
<dbReference type="SMART" id="SM00421">
    <property type="entry name" value="HTH_LUXR"/>
    <property type="match status" value="1"/>
</dbReference>
<dbReference type="Gene3D" id="1.10.10.10">
    <property type="entry name" value="Winged helix-like DNA-binding domain superfamily/Winged helix DNA-binding domain"/>
    <property type="match status" value="1"/>
</dbReference>
<accession>I4EXX0</accession>
<dbReference type="PANTHER" id="PTHR44688">
    <property type="entry name" value="DNA-BINDING TRANSCRIPTIONAL ACTIVATOR DEVR_DOSR"/>
    <property type="match status" value="1"/>
</dbReference>
<keyword evidence="6" id="KW-1185">Reference proteome</keyword>
<dbReference type="InterPro" id="IPR016032">
    <property type="entry name" value="Sig_transdc_resp-reg_C-effctor"/>
</dbReference>
<proteinExistence type="predicted"/>
<dbReference type="SUPFAM" id="SSF46894">
    <property type="entry name" value="C-terminal effector domain of the bipartite response regulators"/>
    <property type="match status" value="1"/>
</dbReference>
<reference evidence="5 6" key="1">
    <citation type="journal article" date="2012" name="J. Bacteriol.">
        <title>Genome Sequence of Radiation-Resistant Modestobacter marinus Strain BC501, a Representative Actinobacterium That Thrives on Calcareous Stone Surfaces.</title>
        <authorList>
            <person name="Normand P."/>
            <person name="Gury J."/>
            <person name="Pujic P."/>
            <person name="Chouaia B."/>
            <person name="Crotti E."/>
            <person name="Brusetti L."/>
            <person name="Daffonchio D."/>
            <person name="Vacherie B."/>
            <person name="Barbe V."/>
            <person name="Medigue C."/>
            <person name="Calteau A."/>
            <person name="Ghodhbane-Gtari F."/>
            <person name="Essoussi I."/>
            <person name="Nouioui I."/>
            <person name="Abbassi-Ghozzi I."/>
            <person name="Gtari M."/>
        </authorList>
    </citation>
    <scope>NUCLEOTIDE SEQUENCE [LARGE SCALE GENOMIC DNA]</scope>
    <source>
        <strain evidence="6">BC 501</strain>
    </source>
</reference>
<dbReference type="GO" id="GO:0003677">
    <property type="term" value="F:DNA binding"/>
    <property type="evidence" value="ECO:0007669"/>
    <property type="project" value="UniProtKB-KW"/>
</dbReference>
<keyword evidence="2" id="KW-0238">DNA-binding</keyword>
<dbReference type="Gene3D" id="3.40.50.300">
    <property type="entry name" value="P-loop containing nucleotide triphosphate hydrolases"/>
    <property type="match status" value="1"/>
</dbReference>
<dbReference type="GO" id="GO:0006355">
    <property type="term" value="P:regulation of DNA-templated transcription"/>
    <property type="evidence" value="ECO:0007669"/>
    <property type="project" value="InterPro"/>
</dbReference>
<dbReference type="OrthoDB" id="134985at2"/>
<dbReference type="Pfam" id="PF25873">
    <property type="entry name" value="WHD_MalT"/>
    <property type="match status" value="1"/>
</dbReference>
<evidence type="ECO:0000259" key="4">
    <source>
        <dbReference type="PROSITE" id="PS50043"/>
    </source>
</evidence>
<keyword evidence="1" id="KW-0805">Transcription regulation</keyword>
<name>I4EXX0_MODI5</name>
<dbReference type="PANTHER" id="PTHR44688:SF16">
    <property type="entry name" value="DNA-BINDING TRANSCRIPTIONAL ACTIVATOR DEVR_DOSR"/>
    <property type="match status" value="1"/>
</dbReference>
<organism evidence="5 6">
    <name type="scientific">Modestobacter italicus (strain DSM 44449 / CECT 9708 / BC 501)</name>
    <dbReference type="NCBI Taxonomy" id="2732864"/>
    <lineage>
        <taxon>Bacteria</taxon>
        <taxon>Bacillati</taxon>
        <taxon>Actinomycetota</taxon>
        <taxon>Actinomycetes</taxon>
        <taxon>Geodermatophilales</taxon>
        <taxon>Geodermatophilaceae</taxon>
        <taxon>Modestobacter</taxon>
    </lineage>
</organism>
<dbReference type="InterPro" id="IPR000792">
    <property type="entry name" value="Tscrpt_reg_LuxR_C"/>
</dbReference>
<sequence length="881" mass="92502">MPHPRAGTEDPAAGAVPPGLLRVHASKTTVPELPAEFTARPALRLRLDSAGPGQIVVVSAPAGSGKTLLLADWVRDPAGPETAWVTVDADDNDPRRLWSAVLTALHALPCLSRDGRPGGARDVVPPTDGDLVDAVVAVLETCDPPVRLVLDDVQELTGQDVLRDLNRLVRRFPAGQRLVLASRSDPPTSIPRLRLEGRVHEVRADALAFTVADTGRLLSTAGLDLLPDQVAALHARTEGWVAGLRLAALALRRTDDVAAFLASFSGDERSIAEYLTGEVLGGLGAEKRDLLRLVSVCSNLAAELAAVLTGHADADRVLDQLHHETALVERTSPGHYRIHPLLRSYLVADLVRHRPEGYRNAEATAAGWWSAQVEPVHALRHAGRAGDPGLLTALLHRWGVTLLVRGELGPLQRALAAAGPGPRSTDPRLALLAAVAHLDGGDLPAALAELTNARRSWPPSPEADLSALRAGAELLATSRGLPGWDHDAPVDHDRLPAELVALLHLSRGVALLCDPGGVDVEPARDELARAVRLAHEGHLGYLEVQGLWALSSLATASGDQGGAIATAEQAVAAATRHGRHPSAWTAGPTAFLAQADLLRGEPAVAAARAAEVLVLGEGVPPEAAWTLHSVHGAARADQGDQAGGLAELRAARVEFADHPATPGMVASLALLEHQVALENGNLAAASEVARWLEARVGTTGELLLLKARTEAARGRHDAVRVTLAPLGSPRPPVLLPSTRVEAHLLEAEAALHAGERAAARAALGTALGEAEAIGGVRPLALAGPLTQELLDAWLSHDRGRFAAAVAAARAVVVQQPTVLLSERELEVLALLPSLLSAREIADEFTVSVNTVKSHIRSIYAKLGVSSRRDAVAAARDRGVLR</sequence>
<dbReference type="Pfam" id="PF13401">
    <property type="entry name" value="AAA_22"/>
    <property type="match status" value="1"/>
</dbReference>
<dbReference type="Gene3D" id="1.25.40.10">
    <property type="entry name" value="Tetratricopeptide repeat domain"/>
    <property type="match status" value="1"/>
</dbReference>
<evidence type="ECO:0000313" key="5">
    <source>
        <dbReference type="EMBL" id="CCH88233.1"/>
    </source>
</evidence>
<dbReference type="CDD" id="cd06170">
    <property type="entry name" value="LuxR_C_like"/>
    <property type="match status" value="1"/>
</dbReference>
<dbReference type="SUPFAM" id="SSF52540">
    <property type="entry name" value="P-loop containing nucleoside triphosphate hydrolases"/>
    <property type="match status" value="1"/>
</dbReference>
<dbReference type="InterPro" id="IPR011990">
    <property type="entry name" value="TPR-like_helical_dom_sf"/>
</dbReference>
<evidence type="ECO:0000256" key="2">
    <source>
        <dbReference type="ARBA" id="ARBA00023125"/>
    </source>
</evidence>
<dbReference type="InterPro" id="IPR049945">
    <property type="entry name" value="AAA_22"/>
</dbReference>
<dbReference type="PRINTS" id="PR00038">
    <property type="entry name" value="HTHLUXR"/>
</dbReference>
<dbReference type="HOGENOM" id="CLU_006325_1_0_11"/>
<dbReference type="STRING" id="477641.MODMU_2804"/>